<keyword evidence="4" id="KW-0808">Transferase</keyword>
<keyword evidence="2" id="KW-1133">Transmembrane helix</keyword>
<dbReference type="PANTHER" id="PTHR30576">
    <property type="entry name" value="COLANIC BIOSYNTHESIS UDP-GLUCOSE LIPID CARRIER TRANSFERASE"/>
    <property type="match status" value="1"/>
</dbReference>
<organism evidence="4 5">
    <name type="scientific">Ectopseudomonas toyotomiensis</name>
    <dbReference type="NCBI Taxonomy" id="554344"/>
    <lineage>
        <taxon>Bacteria</taxon>
        <taxon>Pseudomonadati</taxon>
        <taxon>Pseudomonadota</taxon>
        <taxon>Gammaproteobacteria</taxon>
        <taxon>Pseudomonadales</taxon>
        <taxon>Pseudomonadaceae</taxon>
        <taxon>Ectopseudomonas</taxon>
    </lineage>
</organism>
<dbReference type="Proteomes" id="UP001161137">
    <property type="component" value="Unassembled WGS sequence"/>
</dbReference>
<dbReference type="Pfam" id="PF02397">
    <property type="entry name" value="Bac_transf"/>
    <property type="match status" value="1"/>
</dbReference>
<dbReference type="EMBL" id="JAOCDH010000019">
    <property type="protein sequence ID" value="MDH0703137.1"/>
    <property type="molecule type" value="Genomic_DNA"/>
</dbReference>
<comment type="similarity">
    <text evidence="1">Belongs to the bacterial sugar transferase family.</text>
</comment>
<dbReference type="PANTHER" id="PTHR30576:SF10">
    <property type="entry name" value="SLL5057 PROTEIN"/>
    <property type="match status" value="1"/>
</dbReference>
<comment type="caution">
    <text evidence="4">The sequence shown here is derived from an EMBL/GenBank/DDBJ whole genome shotgun (WGS) entry which is preliminary data.</text>
</comment>
<evidence type="ECO:0000313" key="4">
    <source>
        <dbReference type="EMBL" id="MDH0703137.1"/>
    </source>
</evidence>
<accession>A0AA42INQ3</accession>
<dbReference type="GO" id="GO:0016780">
    <property type="term" value="F:phosphotransferase activity, for other substituted phosphate groups"/>
    <property type="evidence" value="ECO:0007669"/>
    <property type="project" value="TreeGrafter"/>
</dbReference>
<gene>
    <name evidence="4" type="ORF">N5D41_16765</name>
</gene>
<name>A0AA42INQ3_9GAMM</name>
<dbReference type="RefSeq" id="WP_196460852.1">
    <property type="nucleotide sequence ID" value="NZ_JACFYY010000018.1"/>
</dbReference>
<keyword evidence="2" id="KW-0812">Transmembrane</keyword>
<dbReference type="AlphaFoldDB" id="A0AA42INQ3"/>
<evidence type="ECO:0000256" key="2">
    <source>
        <dbReference type="SAM" id="Phobius"/>
    </source>
</evidence>
<evidence type="ECO:0000256" key="1">
    <source>
        <dbReference type="ARBA" id="ARBA00006464"/>
    </source>
</evidence>
<sequence>MIRLFDVLFALLGLLFGFPVLLLIYVLGLFDTGSPLFRQERVGRHQKPFTLVKFRTMKVDTASVASHLASSASITRLGAFLRKTKLDELPQLWNVLKGEMSLVGPRPGLFNQEELTAERAKRGIYSVRPGITGLAQVSDIDMSTPKLLAEIDQKMIQSLSVADYFKYIFMTVAGKGTGDRVKS</sequence>
<reference evidence="4" key="1">
    <citation type="submission" date="2022-09" db="EMBL/GenBank/DDBJ databases">
        <title>Intensive care unit water sources are persistently colonized with multi-drug resistant bacteria and are the site of extensive horizontal gene transfer of antibiotic resistance genes.</title>
        <authorList>
            <person name="Diorio-Toth L."/>
        </authorList>
    </citation>
    <scope>NUCLEOTIDE SEQUENCE</scope>
    <source>
        <strain evidence="4">GD03863</strain>
    </source>
</reference>
<protein>
    <submittedName>
        <fullName evidence="4">Sugar transferase</fullName>
    </submittedName>
</protein>
<keyword evidence="2" id="KW-0472">Membrane</keyword>
<feature type="transmembrane region" description="Helical" evidence="2">
    <location>
        <begin position="7"/>
        <end position="30"/>
    </location>
</feature>
<evidence type="ECO:0000259" key="3">
    <source>
        <dbReference type="Pfam" id="PF02397"/>
    </source>
</evidence>
<proteinExistence type="inferred from homology"/>
<dbReference type="InterPro" id="IPR003362">
    <property type="entry name" value="Bact_transf"/>
</dbReference>
<evidence type="ECO:0000313" key="5">
    <source>
        <dbReference type="Proteomes" id="UP001161137"/>
    </source>
</evidence>
<feature type="domain" description="Bacterial sugar transferase" evidence="3">
    <location>
        <begin position="3"/>
        <end position="172"/>
    </location>
</feature>